<comment type="caution">
    <text evidence="1">The sequence shown here is derived from an EMBL/GenBank/DDBJ whole genome shotgun (WGS) entry which is preliminary data.</text>
</comment>
<gene>
    <name evidence="1" type="ORF">Goshw_006655</name>
</gene>
<dbReference type="AlphaFoldDB" id="A0A7J9MFX6"/>
<dbReference type="Proteomes" id="UP000593576">
    <property type="component" value="Unassembled WGS sequence"/>
</dbReference>
<organism evidence="1 2">
    <name type="scientific">Gossypium schwendimanii</name>
    <name type="common">Cotton</name>
    <dbReference type="NCBI Taxonomy" id="34291"/>
    <lineage>
        <taxon>Eukaryota</taxon>
        <taxon>Viridiplantae</taxon>
        <taxon>Streptophyta</taxon>
        <taxon>Embryophyta</taxon>
        <taxon>Tracheophyta</taxon>
        <taxon>Spermatophyta</taxon>
        <taxon>Magnoliopsida</taxon>
        <taxon>eudicotyledons</taxon>
        <taxon>Gunneridae</taxon>
        <taxon>Pentapetalae</taxon>
        <taxon>rosids</taxon>
        <taxon>malvids</taxon>
        <taxon>Malvales</taxon>
        <taxon>Malvaceae</taxon>
        <taxon>Malvoideae</taxon>
        <taxon>Gossypium</taxon>
    </lineage>
</organism>
<evidence type="ECO:0000313" key="1">
    <source>
        <dbReference type="EMBL" id="MBA0870025.1"/>
    </source>
</evidence>
<reference evidence="1 2" key="1">
    <citation type="journal article" date="2019" name="Genome Biol. Evol.">
        <title>Insights into the evolution of the New World diploid cottons (Gossypium, subgenus Houzingenia) based on genome sequencing.</title>
        <authorList>
            <person name="Grover C.E."/>
            <person name="Arick M.A. 2nd"/>
            <person name="Thrash A."/>
            <person name="Conover J.L."/>
            <person name="Sanders W.S."/>
            <person name="Peterson D.G."/>
            <person name="Frelichowski J.E."/>
            <person name="Scheffler J.A."/>
            <person name="Scheffler B.E."/>
            <person name="Wendel J.F."/>
        </authorList>
    </citation>
    <scope>NUCLEOTIDE SEQUENCE [LARGE SCALE GENOMIC DNA]</scope>
    <source>
        <strain evidence="1">1</strain>
        <tissue evidence="1">Leaf</tissue>
    </source>
</reference>
<proteinExistence type="predicted"/>
<keyword evidence="2" id="KW-1185">Reference proteome</keyword>
<protein>
    <submittedName>
        <fullName evidence="1">Uncharacterized protein</fullName>
    </submittedName>
</protein>
<name>A0A7J9MFX6_GOSSC</name>
<accession>A0A7J9MFX6</accession>
<dbReference type="EMBL" id="JABFAF010000011">
    <property type="protein sequence ID" value="MBA0870025.1"/>
    <property type="molecule type" value="Genomic_DNA"/>
</dbReference>
<sequence>MLNSSVKDEVIWIHDKMGRFSVKRLLNPMLELALLLWEGHGDRSFVYDSVIVVVSFLQVSPPLVVSLKFYVDGAMNLLMGFGECGGVLSDNKRIVLALFSSTLQASDSHFCRPINH</sequence>
<evidence type="ECO:0000313" key="2">
    <source>
        <dbReference type="Proteomes" id="UP000593576"/>
    </source>
</evidence>